<evidence type="ECO:0000313" key="2">
    <source>
        <dbReference type="EMBL" id="MEN1761628.1"/>
    </source>
</evidence>
<dbReference type="SUPFAM" id="SSF51430">
    <property type="entry name" value="NAD(P)-linked oxidoreductase"/>
    <property type="match status" value="1"/>
</dbReference>
<dbReference type="SUPFAM" id="SSF46548">
    <property type="entry name" value="alpha-helical ferredoxin"/>
    <property type="match status" value="1"/>
</dbReference>
<organism evidence="2 3">
    <name type="scientific">Anoxynatronum sibiricum</name>
    <dbReference type="NCBI Taxonomy" id="210623"/>
    <lineage>
        <taxon>Bacteria</taxon>
        <taxon>Bacillati</taxon>
        <taxon>Bacillota</taxon>
        <taxon>Clostridia</taxon>
        <taxon>Eubacteriales</taxon>
        <taxon>Clostridiaceae</taxon>
        <taxon>Anoxynatronum</taxon>
    </lineage>
</organism>
<dbReference type="InterPro" id="IPR036812">
    <property type="entry name" value="NAD(P)_OxRdtase_dom_sf"/>
</dbReference>
<name>A0ABU9VWT8_9CLOT</name>
<keyword evidence="3" id="KW-1185">Reference proteome</keyword>
<dbReference type="PROSITE" id="PS51379">
    <property type="entry name" value="4FE4S_FER_2"/>
    <property type="match status" value="1"/>
</dbReference>
<dbReference type="PANTHER" id="PTHR43312">
    <property type="entry name" value="D-THREO-ALDOSE 1-DEHYDROGENASE"/>
    <property type="match status" value="1"/>
</dbReference>
<accession>A0ABU9VWT8</accession>
<dbReference type="PANTHER" id="PTHR43312:SF1">
    <property type="entry name" value="NADP-DEPENDENT OXIDOREDUCTASE DOMAIN-CONTAINING PROTEIN"/>
    <property type="match status" value="1"/>
</dbReference>
<comment type="caution">
    <text evidence="2">The sequence shown here is derived from an EMBL/GenBank/DDBJ whole genome shotgun (WGS) entry which is preliminary data.</text>
</comment>
<dbReference type="RefSeq" id="WP_343186915.1">
    <property type="nucleotide sequence ID" value="NZ_JBCITM010000019.1"/>
</dbReference>
<gene>
    <name evidence="2" type="ORF">AAIG11_14165</name>
</gene>
<protein>
    <submittedName>
        <fullName evidence="2">Aldo/keto reductase</fullName>
    </submittedName>
</protein>
<feature type="domain" description="4Fe-4S ferredoxin-type" evidence="1">
    <location>
        <begin position="327"/>
        <end position="359"/>
    </location>
</feature>
<dbReference type="Proteomes" id="UP001407405">
    <property type="component" value="Unassembled WGS sequence"/>
</dbReference>
<reference evidence="2 3" key="1">
    <citation type="submission" date="2024-04" db="EMBL/GenBank/DDBJ databases">
        <title>Genome sequencing and metabolic network reconstruction of aminoacids and betaine degradation by Anoxynatronum sibiricum.</title>
        <authorList>
            <person name="Detkova E.N."/>
            <person name="Boltjanskaja Y.V."/>
            <person name="Mardanov A.V."/>
            <person name="Kevbrin V."/>
        </authorList>
    </citation>
    <scope>NUCLEOTIDE SEQUENCE [LARGE SCALE GENOMIC DNA]</scope>
    <source>
        <strain evidence="2 3">Z-7981</strain>
    </source>
</reference>
<evidence type="ECO:0000313" key="3">
    <source>
        <dbReference type="Proteomes" id="UP001407405"/>
    </source>
</evidence>
<dbReference type="InterPro" id="IPR017896">
    <property type="entry name" value="4Fe4S_Fe-S-bd"/>
</dbReference>
<dbReference type="EMBL" id="JBCITM010000019">
    <property type="protein sequence ID" value="MEN1761628.1"/>
    <property type="molecule type" value="Genomic_DNA"/>
</dbReference>
<dbReference type="InterPro" id="IPR023210">
    <property type="entry name" value="NADP_OxRdtase_dom"/>
</dbReference>
<sequence length="370" mass="41865">MIYRPYGKTGKEVSVIGFGGMRFGDDDDYAAEVVRYASEKGINYFDTAPFYCDDRSESIFGKAFKKMPNPYFVSTKSMIRKEKTADEVRTRIEKSLGRLGVDKINFFHMWCLMDLDQYRRVMAPGGPYEGAMKAKAEGLVDHVVFSTHCTGKDIRTIIEDDVFEGVLLGYNVINHPFRQEGVQAALEHQLGVVTMNPLSGGLIPRYQDHFSFIREYDEESTVQAALRFNAAQPGITVVLAGMGSKEEVDENTAAVTRPLKVSETKRREISGKLTEKLDTLCTNCQYCREKKCPSKIKMNLYMEAYNLSLLINSEETLRQLDWYHDRGELKVEDGLPGDCIACGICETLCTQKLPIIQRLGVVQEMLDQRS</sequence>
<dbReference type="Pfam" id="PF00248">
    <property type="entry name" value="Aldo_ket_red"/>
    <property type="match status" value="1"/>
</dbReference>
<evidence type="ECO:0000259" key="1">
    <source>
        <dbReference type="PROSITE" id="PS51379"/>
    </source>
</evidence>
<dbReference type="InterPro" id="IPR053135">
    <property type="entry name" value="AKR2_Oxidoreductase"/>
</dbReference>
<dbReference type="CDD" id="cd19096">
    <property type="entry name" value="AKR_Fe-S_oxidoreductase"/>
    <property type="match status" value="1"/>
</dbReference>
<proteinExistence type="predicted"/>
<dbReference type="Gene3D" id="3.20.20.100">
    <property type="entry name" value="NADP-dependent oxidoreductase domain"/>
    <property type="match status" value="1"/>
</dbReference>